<organism evidence="2 3">
    <name type="scientific">Glacieibacterium frigidum</name>
    <dbReference type="NCBI Taxonomy" id="2593303"/>
    <lineage>
        <taxon>Bacteria</taxon>
        <taxon>Pseudomonadati</taxon>
        <taxon>Pseudomonadota</taxon>
        <taxon>Alphaproteobacteria</taxon>
        <taxon>Sphingomonadales</taxon>
        <taxon>Sphingosinicellaceae</taxon>
        <taxon>Glacieibacterium</taxon>
    </lineage>
</organism>
<evidence type="ECO:0000313" key="2">
    <source>
        <dbReference type="EMBL" id="TRW18033.1"/>
    </source>
</evidence>
<dbReference type="PANTHER" id="PTHR48207">
    <property type="entry name" value="SUCCINATE--HYDROXYMETHYLGLUTARATE COA-TRANSFERASE"/>
    <property type="match status" value="1"/>
</dbReference>
<dbReference type="InterPro" id="IPR050483">
    <property type="entry name" value="CoA-transferase_III_domain"/>
</dbReference>
<dbReference type="SUPFAM" id="SSF89796">
    <property type="entry name" value="CoA-transferase family III (CaiB/BaiF)"/>
    <property type="match status" value="1"/>
</dbReference>
<dbReference type="Pfam" id="PF02515">
    <property type="entry name" value="CoA_transf_3"/>
    <property type="match status" value="1"/>
</dbReference>
<protein>
    <submittedName>
        <fullName evidence="2">CoA transferase</fullName>
    </submittedName>
</protein>
<dbReference type="AlphaFoldDB" id="A0A552UII8"/>
<proteinExistence type="predicted"/>
<name>A0A552UII8_9SPHN</name>
<dbReference type="Gene3D" id="3.40.50.10540">
    <property type="entry name" value="Crotonobetainyl-coa:carnitine coa-transferase, domain 1"/>
    <property type="match status" value="1"/>
</dbReference>
<dbReference type="OrthoDB" id="5720311at2"/>
<dbReference type="EMBL" id="VJWA01000001">
    <property type="protein sequence ID" value="TRW18033.1"/>
    <property type="molecule type" value="Genomic_DNA"/>
</dbReference>
<gene>
    <name evidence="2" type="ORF">FMM06_07940</name>
</gene>
<dbReference type="RefSeq" id="WP_144236727.1">
    <property type="nucleotide sequence ID" value="NZ_VJWA01000001.1"/>
</dbReference>
<dbReference type="Proteomes" id="UP000317894">
    <property type="component" value="Unassembled WGS sequence"/>
</dbReference>
<dbReference type="Gene3D" id="3.30.1540.10">
    <property type="entry name" value="formyl-coa transferase, domain 3"/>
    <property type="match status" value="1"/>
</dbReference>
<evidence type="ECO:0000313" key="3">
    <source>
        <dbReference type="Proteomes" id="UP000317894"/>
    </source>
</evidence>
<sequence length="394" mass="41751">MSPTLPLTGTRILASEQYGAGPYGTMFLAQLGAEVIKLEPPKGGDSARATGPYFLGADDSLFYQTFNLNKRSLTLDIRTQSGKAVLHRLVAKADAVTNNARGDLPAKLGLDYAALGRVNPAIVCVHASAYGREGPRASWPGYDYLMQAEAGFMSVTGAPTDPPTRFGLSMVDFITGTMLATATLAGLKEAAATDKGRDFDISLLDAALHQTSYPAYWYLNEGFVTGRAERSAHPSVTPSQTFRTADGWVFVMAQLAKFWVLLTDALGVPHLQGDARFATMPARLENRDALTTILDGIFLQHPTAHWVAKLGGIVPVAAVNDLAQALDGAGDMVDTVAHAARPEGLRVLSNPIRIDGARLPNRASPALGADTQAILDEAGFTSAEIAALRADGTV</sequence>
<dbReference type="InterPro" id="IPR003673">
    <property type="entry name" value="CoA-Trfase_fam_III"/>
</dbReference>
<dbReference type="InterPro" id="IPR023606">
    <property type="entry name" value="CoA-Trfase_III_dom_1_sf"/>
</dbReference>
<keyword evidence="1 2" id="KW-0808">Transferase</keyword>
<keyword evidence="3" id="KW-1185">Reference proteome</keyword>
<accession>A0A552UII8</accession>
<dbReference type="InterPro" id="IPR044855">
    <property type="entry name" value="CoA-Trfase_III_dom3_sf"/>
</dbReference>
<dbReference type="GO" id="GO:0008410">
    <property type="term" value="F:CoA-transferase activity"/>
    <property type="evidence" value="ECO:0007669"/>
    <property type="project" value="TreeGrafter"/>
</dbReference>
<evidence type="ECO:0000256" key="1">
    <source>
        <dbReference type="ARBA" id="ARBA00022679"/>
    </source>
</evidence>
<reference evidence="2 3" key="1">
    <citation type="submission" date="2019-07" db="EMBL/GenBank/DDBJ databases">
        <title>Novel species isolated from glacier.</title>
        <authorList>
            <person name="Liu Q."/>
            <person name="Xin Y.-H."/>
        </authorList>
    </citation>
    <scope>NUCLEOTIDE SEQUENCE [LARGE SCALE GENOMIC DNA]</scope>
    <source>
        <strain evidence="2 3">LB1R16</strain>
    </source>
</reference>
<comment type="caution">
    <text evidence="2">The sequence shown here is derived from an EMBL/GenBank/DDBJ whole genome shotgun (WGS) entry which is preliminary data.</text>
</comment>
<dbReference type="PANTHER" id="PTHR48207:SF3">
    <property type="entry name" value="SUCCINATE--HYDROXYMETHYLGLUTARATE COA-TRANSFERASE"/>
    <property type="match status" value="1"/>
</dbReference>